<dbReference type="InterPro" id="IPR005829">
    <property type="entry name" value="Sugar_transporter_CS"/>
</dbReference>
<proteinExistence type="predicted"/>
<dbReference type="Proteomes" id="UP000077469">
    <property type="component" value="Chromosome"/>
</dbReference>
<dbReference type="InterPro" id="IPR020846">
    <property type="entry name" value="MFS_dom"/>
</dbReference>
<reference evidence="7 8" key="1">
    <citation type="submission" date="2014-01" db="EMBL/GenBank/DDBJ databases">
        <title>Genome sequencing of Thermotog hypogea.</title>
        <authorList>
            <person name="Zhang X."/>
            <person name="Alvare G."/>
            <person name="Fristensky B."/>
            <person name="Chen L."/>
            <person name="Suen T."/>
            <person name="Chen Q."/>
            <person name="Ma K."/>
        </authorList>
    </citation>
    <scope>NUCLEOTIDE SEQUENCE [LARGE SCALE GENOMIC DNA]</scope>
    <source>
        <strain evidence="7 8">DSM 11164</strain>
    </source>
</reference>
<evidence type="ECO:0000256" key="2">
    <source>
        <dbReference type="ARBA" id="ARBA00022692"/>
    </source>
</evidence>
<dbReference type="PANTHER" id="PTHR23526:SF4">
    <property type="entry name" value="INTEGRAL MEMBRANE TRANSPORT PROTEIN"/>
    <property type="match status" value="1"/>
</dbReference>
<feature type="transmembrane region" description="Helical" evidence="5">
    <location>
        <begin position="340"/>
        <end position="360"/>
    </location>
</feature>
<sequence length="362" mass="39440">MLLQLRMRELSIDLFSISFLSTITSAVGSLATPFWGALSDESKSRKKILLIAISIALSFLPGYTVAKRAAHFFFVAAIFTFFSSAFDPISMAIFVESSKINSNVVVSVVNAVNSFGMGMGRIVISPLLNFLSVVHVMLILFFVALTMLYFVQKTAVVPHHRYEIQRTNLQRVFSAITSKSVLKKKNLWAMYLGSFLRQLGIGGTFALIAVYLVEEVGMKKSAAILLASANPFMQVPSHFLAAWMMQKVPSKYIAAFGMLASGVGALLFIPADSTLTVLLAYAVSGLGFGAFINGATNFVIENVPTNRRAEFLGLLTSVRSFGSLFGPLLAGWLATFSFSLVFIAMGSIMILGSILTFVYCQR</sequence>
<comment type="subcellular location">
    <subcellularLocation>
        <location evidence="1">Membrane</location>
        <topology evidence="1">Multi-pass membrane protein</topology>
    </subcellularLocation>
</comment>
<evidence type="ECO:0000256" key="5">
    <source>
        <dbReference type="SAM" id="Phobius"/>
    </source>
</evidence>
<dbReference type="GO" id="GO:0016020">
    <property type="term" value="C:membrane"/>
    <property type="evidence" value="ECO:0007669"/>
    <property type="project" value="UniProtKB-SubCell"/>
</dbReference>
<dbReference type="InterPro" id="IPR036259">
    <property type="entry name" value="MFS_trans_sf"/>
</dbReference>
<evidence type="ECO:0000256" key="3">
    <source>
        <dbReference type="ARBA" id="ARBA00022989"/>
    </source>
</evidence>
<dbReference type="PROSITE" id="PS50850">
    <property type="entry name" value="MFS"/>
    <property type="match status" value="1"/>
</dbReference>
<keyword evidence="8" id="KW-1185">Reference proteome</keyword>
<dbReference type="InterPro" id="IPR011701">
    <property type="entry name" value="MFS"/>
</dbReference>
<dbReference type="PROSITE" id="PS00217">
    <property type="entry name" value="SUGAR_TRANSPORT_2"/>
    <property type="match status" value="1"/>
</dbReference>
<dbReference type="SUPFAM" id="SSF103473">
    <property type="entry name" value="MFS general substrate transporter"/>
    <property type="match status" value="1"/>
</dbReference>
<evidence type="ECO:0000313" key="8">
    <source>
        <dbReference type="Proteomes" id="UP000077469"/>
    </source>
</evidence>
<dbReference type="AlphaFoldDB" id="A0A0X1KTX9"/>
<organism evidence="7 8">
    <name type="scientific">Pseudothermotoga hypogea DSM 11164 = NBRC 106472</name>
    <dbReference type="NCBI Taxonomy" id="1123384"/>
    <lineage>
        <taxon>Bacteria</taxon>
        <taxon>Thermotogati</taxon>
        <taxon>Thermotogota</taxon>
        <taxon>Thermotogae</taxon>
        <taxon>Thermotogales</taxon>
        <taxon>Thermotogaceae</taxon>
        <taxon>Pseudothermotoga</taxon>
    </lineage>
</organism>
<feature type="transmembrane region" description="Helical" evidence="5">
    <location>
        <begin position="48"/>
        <end position="66"/>
    </location>
</feature>
<name>A0A0X1KTX9_9THEM</name>
<keyword evidence="3 5" id="KW-1133">Transmembrane helix</keyword>
<dbReference type="InterPro" id="IPR052528">
    <property type="entry name" value="Sugar_transport-like"/>
</dbReference>
<dbReference type="EMBL" id="CP007141">
    <property type="protein sequence ID" value="AJC74760.1"/>
    <property type="molecule type" value="Genomic_DNA"/>
</dbReference>
<keyword evidence="2 5" id="KW-0812">Transmembrane</keyword>
<feature type="transmembrane region" description="Helical" evidence="5">
    <location>
        <begin position="130"/>
        <end position="151"/>
    </location>
</feature>
<evidence type="ECO:0000259" key="6">
    <source>
        <dbReference type="PROSITE" id="PS50850"/>
    </source>
</evidence>
<dbReference type="GO" id="GO:0022857">
    <property type="term" value="F:transmembrane transporter activity"/>
    <property type="evidence" value="ECO:0007669"/>
    <property type="project" value="InterPro"/>
</dbReference>
<dbReference type="Gene3D" id="1.20.1250.20">
    <property type="entry name" value="MFS general substrate transporter like domains"/>
    <property type="match status" value="2"/>
</dbReference>
<dbReference type="RefSeq" id="WP_031505189.1">
    <property type="nucleotide sequence ID" value="NC_022795.1"/>
</dbReference>
<dbReference type="PaxDb" id="1123384-AJ81_05545"/>
<evidence type="ECO:0000256" key="1">
    <source>
        <dbReference type="ARBA" id="ARBA00004141"/>
    </source>
</evidence>
<keyword evidence="4 5" id="KW-0472">Membrane</keyword>
<accession>A0A0X1KTX9</accession>
<dbReference type="KEGG" id="phy:AJ81_05545"/>
<gene>
    <name evidence="7" type="ORF">AJ81_05545</name>
</gene>
<dbReference type="PATRIC" id="fig|1123384.7.peg.1098"/>
<feature type="transmembrane region" description="Helical" evidence="5">
    <location>
        <begin position="277"/>
        <end position="300"/>
    </location>
</feature>
<dbReference type="STRING" id="1123384.AJ81_05545"/>
<feature type="transmembrane region" description="Helical" evidence="5">
    <location>
        <begin position="252"/>
        <end position="271"/>
    </location>
</feature>
<feature type="transmembrane region" description="Helical" evidence="5">
    <location>
        <begin position="72"/>
        <end position="95"/>
    </location>
</feature>
<dbReference type="Pfam" id="PF07690">
    <property type="entry name" value="MFS_1"/>
    <property type="match status" value="1"/>
</dbReference>
<dbReference type="OrthoDB" id="41419at2"/>
<feature type="transmembrane region" description="Helical" evidence="5">
    <location>
        <begin position="312"/>
        <end position="334"/>
    </location>
</feature>
<feature type="transmembrane region" description="Helical" evidence="5">
    <location>
        <begin position="188"/>
        <end position="212"/>
    </location>
</feature>
<protein>
    <recommendedName>
        <fullName evidence="6">Major facilitator superfamily (MFS) profile domain-containing protein</fullName>
    </recommendedName>
</protein>
<feature type="transmembrane region" description="Helical" evidence="5">
    <location>
        <begin position="12"/>
        <end position="36"/>
    </location>
</feature>
<feature type="domain" description="Major facilitator superfamily (MFS) profile" evidence="6">
    <location>
        <begin position="186"/>
        <end position="362"/>
    </location>
</feature>
<evidence type="ECO:0000256" key="4">
    <source>
        <dbReference type="ARBA" id="ARBA00023136"/>
    </source>
</evidence>
<evidence type="ECO:0000313" key="7">
    <source>
        <dbReference type="EMBL" id="AJC74760.1"/>
    </source>
</evidence>
<dbReference type="PANTHER" id="PTHR23526">
    <property type="entry name" value="INTEGRAL MEMBRANE TRANSPORT PROTEIN-RELATED"/>
    <property type="match status" value="1"/>
</dbReference>
<feature type="transmembrane region" description="Helical" evidence="5">
    <location>
        <begin position="224"/>
        <end position="245"/>
    </location>
</feature>